<gene>
    <name evidence="1" type="ORF">P7K49_004597</name>
</gene>
<proteinExistence type="predicted"/>
<reference evidence="1 2" key="1">
    <citation type="submission" date="2023-05" db="EMBL/GenBank/DDBJ databases">
        <title>B98-5 Cell Line De Novo Hybrid Assembly: An Optical Mapping Approach.</title>
        <authorList>
            <person name="Kananen K."/>
            <person name="Auerbach J.A."/>
            <person name="Kautto E."/>
            <person name="Blachly J.S."/>
        </authorList>
    </citation>
    <scope>NUCLEOTIDE SEQUENCE [LARGE SCALE GENOMIC DNA]</scope>
    <source>
        <strain evidence="1">B95-8</strain>
        <tissue evidence="1">Cell line</tissue>
    </source>
</reference>
<dbReference type="EMBL" id="JASSZA010000002">
    <property type="protein sequence ID" value="KAK2117710.1"/>
    <property type="molecule type" value="Genomic_DNA"/>
</dbReference>
<sequence length="61" mass="7145">FLDILSSTDESCGNTDHYNKSLIVYGFNFDSLQNFNHLERFYLVNHIPRANAFMDSRNKLT</sequence>
<evidence type="ECO:0000313" key="2">
    <source>
        <dbReference type="Proteomes" id="UP001266305"/>
    </source>
</evidence>
<feature type="non-terminal residue" evidence="1">
    <location>
        <position position="1"/>
    </location>
</feature>
<comment type="caution">
    <text evidence="1">The sequence shown here is derived from an EMBL/GenBank/DDBJ whole genome shotgun (WGS) entry which is preliminary data.</text>
</comment>
<name>A0ABQ9W7X4_SAGOE</name>
<dbReference type="Proteomes" id="UP001266305">
    <property type="component" value="Unassembled WGS sequence"/>
</dbReference>
<protein>
    <submittedName>
        <fullName evidence="1">Uncharacterized protein</fullName>
    </submittedName>
</protein>
<keyword evidence="2" id="KW-1185">Reference proteome</keyword>
<organism evidence="1 2">
    <name type="scientific">Saguinus oedipus</name>
    <name type="common">Cotton-top tamarin</name>
    <name type="synonym">Oedipomidas oedipus</name>
    <dbReference type="NCBI Taxonomy" id="9490"/>
    <lineage>
        <taxon>Eukaryota</taxon>
        <taxon>Metazoa</taxon>
        <taxon>Chordata</taxon>
        <taxon>Craniata</taxon>
        <taxon>Vertebrata</taxon>
        <taxon>Euteleostomi</taxon>
        <taxon>Mammalia</taxon>
        <taxon>Eutheria</taxon>
        <taxon>Euarchontoglires</taxon>
        <taxon>Primates</taxon>
        <taxon>Haplorrhini</taxon>
        <taxon>Platyrrhini</taxon>
        <taxon>Cebidae</taxon>
        <taxon>Callitrichinae</taxon>
        <taxon>Saguinus</taxon>
    </lineage>
</organism>
<accession>A0ABQ9W7X4</accession>
<evidence type="ECO:0000313" key="1">
    <source>
        <dbReference type="EMBL" id="KAK2117710.1"/>
    </source>
</evidence>